<reference evidence="10 11" key="1">
    <citation type="submission" date="2021-09" db="EMBL/GenBank/DDBJ databases">
        <title>Isoptericola luteus sp. nov., a novel bacterium isolated from Harbin, the capital city of Heilongjiang province.</title>
        <authorList>
            <person name="Li J."/>
        </authorList>
    </citation>
    <scope>NUCLEOTIDE SEQUENCE [LARGE SCALE GENOMIC DNA]</scope>
    <source>
        <strain evidence="10 11">NEAU-Y5</strain>
    </source>
</reference>
<dbReference type="InterPro" id="IPR007208">
    <property type="entry name" value="MrpF/PhaF-like"/>
</dbReference>
<evidence type="ECO:0000256" key="2">
    <source>
        <dbReference type="ARBA" id="ARBA00009212"/>
    </source>
</evidence>
<sequence>MVVVVIVAVTLVVTAAVLALIRIEKGPSMLDRALGLDLLTASLVGAIAIEAAWVRRTETIPILVALSLVGFVGSVALSRFAAREPEGEGRVRSPEEVAAQARASDVMRTEHGHGGTAAAEAPDEQDEQDGGRTSGRGWRS</sequence>
<evidence type="ECO:0000256" key="8">
    <source>
        <dbReference type="SAM" id="MobiDB-lite"/>
    </source>
</evidence>
<evidence type="ECO:0000256" key="6">
    <source>
        <dbReference type="ARBA" id="ARBA00022989"/>
    </source>
</evidence>
<feature type="transmembrane region" description="Helical" evidence="9">
    <location>
        <begin position="6"/>
        <end position="23"/>
    </location>
</feature>
<dbReference type="RefSeq" id="WP_225563738.1">
    <property type="nucleotide sequence ID" value="NZ_JAIXCQ010000001.1"/>
</dbReference>
<dbReference type="Pfam" id="PF04066">
    <property type="entry name" value="MrpF_PhaF"/>
    <property type="match status" value="1"/>
</dbReference>
<accession>A0ABS7ZAD5</accession>
<dbReference type="PANTHER" id="PTHR34702:SF1">
    <property type="entry name" value="NA(+)_H(+) ANTIPORTER SUBUNIT F"/>
    <property type="match status" value="1"/>
</dbReference>
<keyword evidence="3" id="KW-0813">Transport</keyword>
<dbReference type="Proteomes" id="UP001319870">
    <property type="component" value="Unassembled WGS sequence"/>
</dbReference>
<evidence type="ECO:0000256" key="7">
    <source>
        <dbReference type="ARBA" id="ARBA00023136"/>
    </source>
</evidence>
<evidence type="ECO:0000313" key="10">
    <source>
        <dbReference type="EMBL" id="MCA5892016.1"/>
    </source>
</evidence>
<keyword evidence="11" id="KW-1185">Reference proteome</keyword>
<feature type="transmembrane region" description="Helical" evidence="9">
    <location>
        <begin position="60"/>
        <end position="82"/>
    </location>
</feature>
<keyword evidence="4" id="KW-1003">Cell membrane</keyword>
<evidence type="ECO:0000256" key="1">
    <source>
        <dbReference type="ARBA" id="ARBA00004651"/>
    </source>
</evidence>
<dbReference type="PANTHER" id="PTHR34702">
    <property type="entry name" value="NA(+)/H(+) ANTIPORTER SUBUNIT F1"/>
    <property type="match status" value="1"/>
</dbReference>
<feature type="compositionally biased region" description="Basic and acidic residues" evidence="8">
    <location>
        <begin position="82"/>
        <end position="95"/>
    </location>
</feature>
<protein>
    <submittedName>
        <fullName evidence="10">PH regulation protein F</fullName>
    </submittedName>
</protein>
<comment type="subcellular location">
    <subcellularLocation>
        <location evidence="1">Cell membrane</location>
        <topology evidence="1">Multi-pass membrane protein</topology>
    </subcellularLocation>
</comment>
<keyword evidence="5 9" id="KW-0812">Transmembrane</keyword>
<comment type="caution">
    <text evidence="10">The sequence shown here is derived from an EMBL/GenBank/DDBJ whole genome shotgun (WGS) entry which is preliminary data.</text>
</comment>
<evidence type="ECO:0000313" key="11">
    <source>
        <dbReference type="Proteomes" id="UP001319870"/>
    </source>
</evidence>
<proteinExistence type="inferred from homology"/>
<dbReference type="EMBL" id="JAIXCQ010000001">
    <property type="protein sequence ID" value="MCA5892016.1"/>
    <property type="molecule type" value="Genomic_DNA"/>
</dbReference>
<keyword evidence="6 9" id="KW-1133">Transmembrane helix</keyword>
<organism evidence="10 11">
    <name type="scientific">Isoptericola luteus</name>
    <dbReference type="NCBI Taxonomy" id="2879484"/>
    <lineage>
        <taxon>Bacteria</taxon>
        <taxon>Bacillati</taxon>
        <taxon>Actinomycetota</taxon>
        <taxon>Actinomycetes</taxon>
        <taxon>Micrococcales</taxon>
        <taxon>Promicromonosporaceae</taxon>
        <taxon>Isoptericola</taxon>
    </lineage>
</organism>
<keyword evidence="7 9" id="KW-0472">Membrane</keyword>
<evidence type="ECO:0000256" key="5">
    <source>
        <dbReference type="ARBA" id="ARBA00022692"/>
    </source>
</evidence>
<gene>
    <name evidence="10" type="ORF">LEP48_01455</name>
</gene>
<comment type="similarity">
    <text evidence="2">Belongs to the CPA3 antiporters (TC 2.A.63) subunit F family.</text>
</comment>
<feature type="transmembrane region" description="Helical" evidence="9">
    <location>
        <begin position="35"/>
        <end position="54"/>
    </location>
</feature>
<name>A0ABS7ZAD5_9MICO</name>
<evidence type="ECO:0000256" key="4">
    <source>
        <dbReference type="ARBA" id="ARBA00022475"/>
    </source>
</evidence>
<evidence type="ECO:0000256" key="3">
    <source>
        <dbReference type="ARBA" id="ARBA00022448"/>
    </source>
</evidence>
<evidence type="ECO:0000256" key="9">
    <source>
        <dbReference type="SAM" id="Phobius"/>
    </source>
</evidence>
<feature type="region of interest" description="Disordered" evidence="8">
    <location>
        <begin position="82"/>
        <end position="140"/>
    </location>
</feature>